<dbReference type="InterPro" id="IPR000600">
    <property type="entry name" value="ROK"/>
</dbReference>
<dbReference type="PANTHER" id="PTHR18964">
    <property type="entry name" value="ROK (REPRESSOR, ORF, KINASE) FAMILY"/>
    <property type="match status" value="1"/>
</dbReference>
<dbReference type="RefSeq" id="WP_405284426.1">
    <property type="nucleotide sequence ID" value="NZ_CP144380.1"/>
</dbReference>
<dbReference type="SUPFAM" id="SSF53067">
    <property type="entry name" value="Actin-like ATPase domain"/>
    <property type="match status" value="1"/>
</dbReference>
<dbReference type="Gene3D" id="3.30.420.40">
    <property type="match status" value="2"/>
</dbReference>
<keyword evidence="3" id="KW-1185">Reference proteome</keyword>
<sequence>MKDWIVGIDIGGTNLVVGLVPAEGGAPEALRVRATEPARGPEAVVTDVVRMAREAVREVSAGMDDGEAISVIGVGVGCPGPIDREAGLVIESPNLRWRMYPLRERIEALVDWPVAIDNDANCATYGEWWQGAGKGSSSLIGITLGTGVGGGYILDGRVVHGASGGAGEIGHTTVNVSGRRCACGNEGCVEAYASGPAIAARAREGLANGVQSSLLELVDGDPERITAATVYEAVVDGDPFATEVLTEAARFLGAGIANVINILNPEAVVIMGGVTRAGDHLFKPLKAEVRRRAFKSLVDACSILPAELPETAGVVGAAGVFLAERRDAAL</sequence>
<proteinExistence type="inferred from homology"/>
<comment type="caution">
    <text evidence="2">The sequence shown here is derived from an EMBL/GenBank/DDBJ whole genome shotgun (WGS) entry which is preliminary data.</text>
</comment>
<dbReference type="PANTHER" id="PTHR18964:SF149">
    <property type="entry name" value="BIFUNCTIONAL UDP-N-ACETYLGLUCOSAMINE 2-EPIMERASE_N-ACETYLMANNOSAMINE KINASE"/>
    <property type="match status" value="1"/>
</dbReference>
<accession>A0ABU9E9L0</accession>
<dbReference type="EMBL" id="JBBHLI010000003">
    <property type="protein sequence ID" value="MEK9500605.1"/>
    <property type="molecule type" value="Genomic_DNA"/>
</dbReference>
<comment type="similarity">
    <text evidence="1">Belongs to the ROK (NagC/XylR) family.</text>
</comment>
<organism evidence="2 3">
    <name type="scientific">Gaopeijia maritima</name>
    <dbReference type="NCBI Taxonomy" id="3119007"/>
    <lineage>
        <taxon>Bacteria</taxon>
        <taxon>Pseudomonadati</taxon>
        <taxon>Gemmatimonadota</taxon>
        <taxon>Longimicrobiia</taxon>
        <taxon>Gaopeijiales</taxon>
        <taxon>Gaopeijiaceae</taxon>
        <taxon>Gaopeijia</taxon>
    </lineage>
</organism>
<dbReference type="Proteomes" id="UP001484239">
    <property type="component" value="Unassembled WGS sequence"/>
</dbReference>
<evidence type="ECO:0000313" key="3">
    <source>
        <dbReference type="Proteomes" id="UP001484239"/>
    </source>
</evidence>
<name>A0ABU9E9L0_9BACT</name>
<reference evidence="2 3" key="1">
    <citation type="submission" date="2024-02" db="EMBL/GenBank/DDBJ databases">
        <title>A novel Gemmatimonadota bacterium.</title>
        <authorList>
            <person name="Du Z.-J."/>
            <person name="Ye Y.-Q."/>
        </authorList>
    </citation>
    <scope>NUCLEOTIDE SEQUENCE [LARGE SCALE GENOMIC DNA]</scope>
    <source>
        <strain evidence="2 3">DH-20</strain>
    </source>
</reference>
<dbReference type="Pfam" id="PF00480">
    <property type="entry name" value="ROK"/>
    <property type="match status" value="1"/>
</dbReference>
<gene>
    <name evidence="2" type="ORF">WI372_06420</name>
</gene>
<dbReference type="InterPro" id="IPR043129">
    <property type="entry name" value="ATPase_NBD"/>
</dbReference>
<protein>
    <submittedName>
        <fullName evidence="2">ROK family protein</fullName>
    </submittedName>
</protein>
<evidence type="ECO:0000313" key="2">
    <source>
        <dbReference type="EMBL" id="MEK9500605.1"/>
    </source>
</evidence>
<evidence type="ECO:0000256" key="1">
    <source>
        <dbReference type="ARBA" id="ARBA00006479"/>
    </source>
</evidence>